<reference evidence="6 7" key="3">
    <citation type="journal article" date="2016" name="Stand. Genomic Sci.">
        <title>Complete genome sequence of 'Halanaeroarchaeum sulfurireducens' M27-SA2, a sulfur-reducing and acetate-oxidizing haloarchaeon from the deep-sea hypersaline anoxic lake Medee.</title>
        <authorList>
            <person name="Messina E."/>
            <person name="Sorokin D.Y."/>
            <person name="Kublanov I.V."/>
            <person name="Toshchakov S."/>
            <person name="Lopatina A."/>
            <person name="Arcadi E."/>
            <person name="Smedile F."/>
            <person name="La Spada G."/>
            <person name="La Cono V."/>
            <person name="Yakimov M.M."/>
        </authorList>
    </citation>
    <scope>NUCLEOTIDE SEQUENCE [LARGE SCALE GENOMIC DNA]</scope>
    <source>
        <strain evidence="6 7">M27-SA2</strain>
    </source>
</reference>
<dbReference type="CDD" id="cd06464">
    <property type="entry name" value="ACD_sHsps-like"/>
    <property type="match status" value="1"/>
</dbReference>
<dbReference type="OrthoDB" id="198277at2157"/>
<dbReference type="InterPro" id="IPR031107">
    <property type="entry name" value="Small_HSP"/>
</dbReference>
<dbReference type="EMBL" id="CP011564">
    <property type="protein sequence ID" value="ALG82939.1"/>
    <property type="molecule type" value="Genomic_DNA"/>
</dbReference>
<evidence type="ECO:0000259" key="4">
    <source>
        <dbReference type="PROSITE" id="PS01031"/>
    </source>
</evidence>
<dbReference type="InterPro" id="IPR002068">
    <property type="entry name" value="A-crystallin/Hsp20_dom"/>
</dbReference>
<feature type="compositionally biased region" description="Basic and acidic residues" evidence="3">
    <location>
        <begin position="88"/>
        <end position="97"/>
    </location>
</feature>
<dbReference type="Proteomes" id="UP000060390">
    <property type="component" value="Chromosome"/>
</dbReference>
<sequence>MRRNNPFEDIERMFERMSKQFEDFPKTEMGLTNQLTVDVEDRVDEYVVTADLPGFTKDDIDVELVEQTLRIAAESETEAETEEPGQYVRRERSRESMSRSISLPEAVEKEAVEARYKNGVLTVTLPKAYTTEDTHEIDIE</sequence>
<dbReference type="KEGG" id="hsu:HLASF_2035"/>
<protein>
    <submittedName>
        <fullName evidence="5">Hsp20-type chaperone</fullName>
    </submittedName>
</protein>
<reference evidence="7" key="2">
    <citation type="submission" date="2015-05" db="EMBL/GenBank/DDBJ databases">
        <title>Complete genome sequence of Halanaeroarchaeum sulfurireducens type strain M27-SA2, a sulfate-reducer haloarchaeon from marine anoxic lake Medee.</title>
        <authorList>
            <person name="Messina E."/>
            <person name="Kublanov I.V."/>
            <person name="Toshchakov S."/>
            <person name="Arcadi E."/>
            <person name="La Spada G."/>
            <person name="La Cono V."/>
            <person name="Yakimov M.M."/>
        </authorList>
    </citation>
    <scope>NUCLEOTIDE SEQUENCE [LARGE SCALE GENOMIC DNA]</scope>
    <source>
        <strain evidence="7">M27-SA2</strain>
    </source>
</reference>
<gene>
    <name evidence="5" type="primary">hsp20</name>
    <name evidence="6" type="ORF">HLASA_2069</name>
    <name evidence="5" type="ORF">HLASF_2035</name>
</gene>
<accession>A0A0F7PCS3</accession>
<evidence type="ECO:0000313" key="6">
    <source>
        <dbReference type="EMBL" id="ALG82939.1"/>
    </source>
</evidence>
<dbReference type="KEGG" id="hsf:HLASA_2069"/>
<keyword evidence="8" id="KW-1185">Reference proteome</keyword>
<dbReference type="SUPFAM" id="SSF49764">
    <property type="entry name" value="HSP20-like chaperones"/>
    <property type="match status" value="1"/>
</dbReference>
<evidence type="ECO:0000313" key="5">
    <source>
        <dbReference type="EMBL" id="AKH98497.1"/>
    </source>
</evidence>
<proteinExistence type="inferred from homology"/>
<dbReference type="PROSITE" id="PS01031">
    <property type="entry name" value="SHSP"/>
    <property type="match status" value="1"/>
</dbReference>
<feature type="domain" description="SHSP" evidence="4">
    <location>
        <begin position="26"/>
        <end position="140"/>
    </location>
</feature>
<dbReference type="RefSeq" id="WP_050049157.1">
    <property type="nucleotide sequence ID" value="NZ_CP008874.1"/>
</dbReference>
<organism evidence="5 8">
    <name type="scientific">Halanaeroarchaeum sulfurireducens</name>
    <dbReference type="NCBI Taxonomy" id="1604004"/>
    <lineage>
        <taxon>Archaea</taxon>
        <taxon>Methanobacteriati</taxon>
        <taxon>Methanobacteriota</taxon>
        <taxon>Stenosarchaea group</taxon>
        <taxon>Halobacteria</taxon>
        <taxon>Halobacteriales</taxon>
        <taxon>Halobacteriaceae</taxon>
        <taxon>Halanaeroarchaeum</taxon>
    </lineage>
</organism>
<evidence type="ECO:0000256" key="1">
    <source>
        <dbReference type="PROSITE-ProRule" id="PRU00285"/>
    </source>
</evidence>
<evidence type="ECO:0000313" key="7">
    <source>
        <dbReference type="Proteomes" id="UP000060390"/>
    </source>
</evidence>
<evidence type="ECO:0000256" key="3">
    <source>
        <dbReference type="SAM" id="MobiDB-lite"/>
    </source>
</evidence>
<evidence type="ECO:0000256" key="2">
    <source>
        <dbReference type="RuleBase" id="RU003616"/>
    </source>
</evidence>
<dbReference type="HOGENOM" id="CLU_046737_8_8_2"/>
<name>A0A0F7PCS3_9EURY</name>
<dbReference type="Pfam" id="PF00011">
    <property type="entry name" value="HSP20"/>
    <property type="match status" value="1"/>
</dbReference>
<comment type="similarity">
    <text evidence="1 2">Belongs to the small heat shock protein (HSP20) family.</text>
</comment>
<dbReference type="Gene3D" id="2.60.40.790">
    <property type="match status" value="1"/>
</dbReference>
<evidence type="ECO:0000313" key="8">
    <source>
        <dbReference type="Proteomes" id="UP000069906"/>
    </source>
</evidence>
<dbReference type="InterPro" id="IPR008978">
    <property type="entry name" value="HSP20-like_chaperone"/>
</dbReference>
<reference evidence="5 8" key="1">
    <citation type="journal article" date="2015" name="ISME J.">
        <title>Elemental sulfur and acetate can support life of a novel strictly anaerobic haloarchaeon.</title>
        <authorList>
            <person name="Sorokin D.Y."/>
            <person name="Kublanov I.V."/>
            <person name="Gavrilov S.N."/>
            <person name="Rojo D."/>
            <person name="Roman P."/>
            <person name="Golyshin P.N."/>
            <person name="Slepak V.Z."/>
            <person name="Smedile F."/>
            <person name="Ferrer M."/>
            <person name="Messina E."/>
            <person name="La Cono V."/>
            <person name="Yakimov M.M."/>
        </authorList>
    </citation>
    <scope>NUCLEOTIDE SEQUENCE [LARGE SCALE GENOMIC DNA]</scope>
    <source>
        <strain evidence="5 8">HSR2</strain>
    </source>
</reference>
<dbReference type="Proteomes" id="UP000069906">
    <property type="component" value="Chromosome"/>
</dbReference>
<feature type="region of interest" description="Disordered" evidence="3">
    <location>
        <begin position="73"/>
        <end position="102"/>
    </location>
</feature>
<dbReference type="STRING" id="1604004.HLASA_2069"/>
<dbReference type="AlphaFoldDB" id="A0A0F7PCS3"/>
<dbReference type="EMBL" id="CP008874">
    <property type="protein sequence ID" value="AKH98497.1"/>
    <property type="molecule type" value="Genomic_DNA"/>
</dbReference>
<dbReference type="GeneID" id="26011402"/>
<dbReference type="PANTHER" id="PTHR11527">
    <property type="entry name" value="HEAT-SHOCK PROTEIN 20 FAMILY MEMBER"/>
    <property type="match status" value="1"/>
</dbReference>